<organism evidence="2 3">
    <name type="scientific">Allacma fusca</name>
    <dbReference type="NCBI Taxonomy" id="39272"/>
    <lineage>
        <taxon>Eukaryota</taxon>
        <taxon>Metazoa</taxon>
        <taxon>Ecdysozoa</taxon>
        <taxon>Arthropoda</taxon>
        <taxon>Hexapoda</taxon>
        <taxon>Collembola</taxon>
        <taxon>Symphypleona</taxon>
        <taxon>Sminthuridae</taxon>
        <taxon>Allacma</taxon>
    </lineage>
</organism>
<evidence type="ECO:0000313" key="3">
    <source>
        <dbReference type="Proteomes" id="UP000708208"/>
    </source>
</evidence>
<dbReference type="Proteomes" id="UP000708208">
    <property type="component" value="Unassembled WGS sequence"/>
</dbReference>
<sequence>TIIPDAVQESYPESEVPNAEDGADEGSMNPPKRSTQRGRKPVQHQQNFHASIPTELANTMSFEDVLKLGMQLVSVNNPRSMKSLLPSKMDFAVGYFRRGCRPTINLLNFRLAHLKRLMNYINSPFLRCMCLPCEITSTENPKVDANEVAQLVSEIATESSKFVEDLNELCTRAKTGVTKIQNLASGSNVDSIIGTEERMEQVQEELMEQIKLVLVDLKHGGKIRPRSQDFMMEVIKSGRVPPEKTGEVDSHIISTKHRE</sequence>
<evidence type="ECO:0000256" key="1">
    <source>
        <dbReference type="SAM" id="MobiDB-lite"/>
    </source>
</evidence>
<reference evidence="2" key="1">
    <citation type="submission" date="2021-06" db="EMBL/GenBank/DDBJ databases">
        <authorList>
            <person name="Hodson N. C."/>
            <person name="Mongue J. A."/>
            <person name="Jaron S. K."/>
        </authorList>
    </citation>
    <scope>NUCLEOTIDE SEQUENCE</scope>
</reference>
<feature type="region of interest" description="Disordered" evidence="1">
    <location>
        <begin position="1"/>
        <end position="46"/>
    </location>
</feature>
<dbReference type="AlphaFoldDB" id="A0A8J2KX43"/>
<dbReference type="EMBL" id="CAJVCH010510084">
    <property type="protein sequence ID" value="CAG7821402.1"/>
    <property type="molecule type" value="Genomic_DNA"/>
</dbReference>
<name>A0A8J2KX43_9HEXA</name>
<protein>
    <submittedName>
        <fullName evidence="2">Uncharacterized protein</fullName>
    </submittedName>
</protein>
<feature type="non-terminal residue" evidence="2">
    <location>
        <position position="1"/>
    </location>
</feature>
<comment type="caution">
    <text evidence="2">The sequence shown here is derived from an EMBL/GenBank/DDBJ whole genome shotgun (WGS) entry which is preliminary data.</text>
</comment>
<gene>
    <name evidence="2" type="ORF">AFUS01_LOCUS31744</name>
</gene>
<keyword evidence="3" id="KW-1185">Reference proteome</keyword>
<proteinExistence type="predicted"/>
<evidence type="ECO:0000313" key="2">
    <source>
        <dbReference type="EMBL" id="CAG7821402.1"/>
    </source>
</evidence>
<accession>A0A8J2KX43</accession>